<evidence type="ECO:0000313" key="2">
    <source>
        <dbReference type="Proteomes" id="UP000001635"/>
    </source>
</evidence>
<dbReference type="Pfam" id="PF20420">
    <property type="entry name" value="DUF6702"/>
    <property type="match status" value="1"/>
</dbReference>
<proteinExistence type="predicted"/>
<gene>
    <name evidence="1" type="ordered locus">Cycma_2332</name>
</gene>
<accession>G0J611</accession>
<organism evidence="1 2">
    <name type="scientific">Cyclobacterium marinum (strain ATCC 25205 / DSM 745 / LMG 13164 / NCIMB 1802)</name>
    <name type="common">Flectobacillus marinus</name>
    <dbReference type="NCBI Taxonomy" id="880070"/>
    <lineage>
        <taxon>Bacteria</taxon>
        <taxon>Pseudomonadati</taxon>
        <taxon>Bacteroidota</taxon>
        <taxon>Cytophagia</taxon>
        <taxon>Cytophagales</taxon>
        <taxon>Cyclobacteriaceae</taxon>
        <taxon>Cyclobacterium</taxon>
    </lineage>
</organism>
<dbReference type="HOGENOM" id="CLU_107087_3_0_10"/>
<reference evidence="2" key="1">
    <citation type="submission" date="2011-07" db="EMBL/GenBank/DDBJ databases">
        <title>The complete genome of Cyclobacterium marinum DSM 745.</title>
        <authorList>
            <person name="Lucas S."/>
            <person name="Han J."/>
            <person name="Lapidus A."/>
            <person name="Bruce D."/>
            <person name="Goodwin L."/>
            <person name="Pitluck S."/>
            <person name="Peters L."/>
            <person name="Kyrpides N."/>
            <person name="Mavromatis K."/>
            <person name="Ivanova N."/>
            <person name="Ovchinnikova G."/>
            <person name="Chertkov O."/>
            <person name="Detter J.C."/>
            <person name="Tapia R."/>
            <person name="Han C."/>
            <person name="Land M."/>
            <person name="Hauser L."/>
            <person name="Markowitz V."/>
            <person name="Cheng J.-F."/>
            <person name="Hugenholtz P."/>
            <person name="Woyke T."/>
            <person name="Wu D."/>
            <person name="Tindall B."/>
            <person name="Schuetze A."/>
            <person name="Brambilla E."/>
            <person name="Klenk H.-P."/>
            <person name="Eisen J.A."/>
        </authorList>
    </citation>
    <scope>NUCLEOTIDE SEQUENCE [LARGE SCALE GENOMIC DNA]</scope>
    <source>
        <strain evidence="2">ATCC 25205 / DSM 745 / LMG 13164 / NCIMB 1802</strain>
    </source>
</reference>
<dbReference type="InterPro" id="IPR046525">
    <property type="entry name" value="DUF6702"/>
</dbReference>
<dbReference type="STRING" id="880070.Cycma_2332"/>
<dbReference type="EMBL" id="CP002955">
    <property type="protein sequence ID" value="AEL26074.1"/>
    <property type="molecule type" value="Genomic_DNA"/>
</dbReference>
<name>G0J611_CYCMS</name>
<dbReference type="OrthoDB" id="5735516at2"/>
<dbReference type="eggNOG" id="ENOG502ZYG3">
    <property type="taxonomic scope" value="Bacteria"/>
</dbReference>
<protein>
    <submittedName>
        <fullName evidence="1">Uncharacterized protein</fullName>
    </submittedName>
</protein>
<dbReference type="AlphaFoldDB" id="G0J611"/>
<dbReference type="RefSeq" id="WP_014020367.1">
    <property type="nucleotide sequence ID" value="NC_015914.1"/>
</dbReference>
<dbReference type="KEGG" id="cmr:Cycma_2332"/>
<dbReference type="Proteomes" id="UP000001635">
    <property type="component" value="Chromosome"/>
</dbReference>
<evidence type="ECO:0000313" key="1">
    <source>
        <dbReference type="EMBL" id="AEL26074.1"/>
    </source>
</evidence>
<sequence length="163" mass="19046">MLVIQLFLVLCSFELEAHPFYISLTDMVYNDDRKRIEIAQKIFWNDMEVALANASGQQVNFLRPENPEELEQIIESYVLLHNKVEVNGEAIKLSYLGHEIEEDAAWFYMESEEITEPKEVTIFNSLLIADFPTQQNIINFYKNRKPKSLITRQDKTSGQLKLD</sequence>
<keyword evidence="2" id="KW-1185">Reference proteome</keyword>